<dbReference type="AlphaFoldDB" id="A0A177Y5S3"/>
<dbReference type="RefSeq" id="WP_054963419.1">
    <property type="nucleotide sequence ID" value="NZ_LLEI02000006.1"/>
</dbReference>
<comment type="caution">
    <text evidence="1">The sequence shown here is derived from an EMBL/GenBank/DDBJ whole genome shotgun (WGS) entry which is preliminary data.</text>
</comment>
<gene>
    <name evidence="1" type="ORF">APB76_00125</name>
</gene>
<sequence length="150" mass="16075">MNKEMILGAAVLGLGVGVGIAFNTGDQPNRHFTSSTVAHIHIEEPSTVFSTSLPMRLELTLNENNTYGVFAMLPQSQVGFSGKGQYSMDSDGILFMHDMHTPLDLEGAKGGVIEQLFVRPGSFDGLMNLIDIGDKGSILVGKKVALHLES</sequence>
<evidence type="ECO:0000313" key="1">
    <source>
        <dbReference type="EMBL" id="OAJ96208.1"/>
    </source>
</evidence>
<dbReference type="EMBL" id="LLEI02000006">
    <property type="protein sequence ID" value="OAJ96208.1"/>
    <property type="molecule type" value="Genomic_DNA"/>
</dbReference>
<reference evidence="1 2" key="1">
    <citation type="journal article" date="2016" name="Syst. Appl. Microbiol.">
        <title>Vibrio bivalvicida sp. nov., a novel larval pathogen for bivalve molluscs reared in a hatchery.</title>
        <authorList>
            <person name="Dubert J."/>
            <person name="Romalde J.L."/>
            <person name="Prado S."/>
            <person name="Barja J.L."/>
        </authorList>
    </citation>
    <scope>NUCLEOTIDE SEQUENCE [LARGE SCALE GENOMIC DNA]</scope>
    <source>
        <strain evidence="1 2">605</strain>
    </source>
</reference>
<organism evidence="1 2">
    <name type="scientific">Vibrio bivalvicida</name>
    <dbReference type="NCBI Taxonomy" id="1276888"/>
    <lineage>
        <taxon>Bacteria</taxon>
        <taxon>Pseudomonadati</taxon>
        <taxon>Pseudomonadota</taxon>
        <taxon>Gammaproteobacteria</taxon>
        <taxon>Vibrionales</taxon>
        <taxon>Vibrionaceae</taxon>
        <taxon>Vibrio</taxon>
        <taxon>Vibrio oreintalis group</taxon>
    </lineage>
</organism>
<proteinExistence type="predicted"/>
<dbReference type="Proteomes" id="UP000078406">
    <property type="component" value="Unassembled WGS sequence"/>
</dbReference>
<accession>A0A177Y5S3</accession>
<evidence type="ECO:0000313" key="2">
    <source>
        <dbReference type="Proteomes" id="UP000078406"/>
    </source>
</evidence>
<protein>
    <submittedName>
        <fullName evidence="1">Uncharacterized protein</fullName>
    </submittedName>
</protein>
<name>A0A177Y5S3_9VIBR</name>